<dbReference type="Proteomes" id="UP000502005">
    <property type="component" value="Plasmid pNE1B"/>
</dbReference>
<sequence>MVSSRATAHLGISQSALSHGLHSLESRLGVKLLTRTKRSVSLTNSAVST</sequence>
<dbReference type="GO" id="GO:0003700">
    <property type="term" value="F:DNA-binding transcription factor activity"/>
    <property type="evidence" value="ECO:0007669"/>
    <property type="project" value="InterPro"/>
</dbReference>
<reference evidence="6 7" key="1">
    <citation type="submission" date="2017-11" db="EMBL/GenBank/DDBJ databases">
        <title>Genome sequence of Pantoea cypripedii NE1.</title>
        <authorList>
            <person name="Nascimento F.X."/>
        </authorList>
    </citation>
    <scope>NUCLEOTIDE SEQUENCE [LARGE SCALE GENOMIC DNA]</scope>
    <source>
        <strain evidence="6 7">NE1</strain>
        <plasmid evidence="7">pne1b</plasmid>
    </source>
</reference>
<keyword evidence="2" id="KW-0805">Transcription regulation</keyword>
<dbReference type="InterPro" id="IPR036388">
    <property type="entry name" value="WH-like_DNA-bd_sf"/>
</dbReference>
<feature type="domain" description="HTH lysR-type" evidence="5">
    <location>
        <begin position="4"/>
        <end position="43"/>
    </location>
</feature>
<keyword evidence="6" id="KW-0614">Plasmid</keyword>
<protein>
    <recommendedName>
        <fullName evidence="5">HTH lysR-type domain-containing protein</fullName>
    </recommendedName>
</protein>
<evidence type="ECO:0000256" key="1">
    <source>
        <dbReference type="ARBA" id="ARBA00009437"/>
    </source>
</evidence>
<keyword evidence="4" id="KW-0804">Transcription</keyword>
<dbReference type="EMBL" id="CP024770">
    <property type="protein sequence ID" value="QGY32569.1"/>
    <property type="molecule type" value="Genomic_DNA"/>
</dbReference>
<proteinExistence type="inferred from homology"/>
<accession>A0A6B9GFQ5</accession>
<evidence type="ECO:0000313" key="7">
    <source>
        <dbReference type="Proteomes" id="UP000502005"/>
    </source>
</evidence>
<dbReference type="Gene3D" id="1.10.10.10">
    <property type="entry name" value="Winged helix-like DNA-binding domain superfamily/Winged helix DNA-binding domain"/>
    <property type="match status" value="1"/>
</dbReference>
<dbReference type="PANTHER" id="PTHR30346">
    <property type="entry name" value="TRANSCRIPTIONAL DUAL REGULATOR HCAR-RELATED"/>
    <property type="match status" value="1"/>
</dbReference>
<dbReference type="PROSITE" id="PS50931">
    <property type="entry name" value="HTH_LYSR"/>
    <property type="match status" value="1"/>
</dbReference>
<evidence type="ECO:0000256" key="4">
    <source>
        <dbReference type="ARBA" id="ARBA00023163"/>
    </source>
</evidence>
<evidence type="ECO:0000259" key="5">
    <source>
        <dbReference type="PROSITE" id="PS50931"/>
    </source>
</evidence>
<evidence type="ECO:0000313" key="6">
    <source>
        <dbReference type="EMBL" id="QGY32569.1"/>
    </source>
</evidence>
<name>A0A6B9GFQ5_PANCY</name>
<dbReference type="PANTHER" id="PTHR30346:SF0">
    <property type="entry name" value="HCA OPERON TRANSCRIPTIONAL ACTIVATOR HCAR"/>
    <property type="match status" value="1"/>
</dbReference>
<organism evidence="6 7">
    <name type="scientific">Pantoea cypripedii</name>
    <name type="common">Pectobacterium cypripedii</name>
    <name type="synonym">Erwinia cypripedii</name>
    <dbReference type="NCBI Taxonomy" id="55209"/>
    <lineage>
        <taxon>Bacteria</taxon>
        <taxon>Pseudomonadati</taxon>
        <taxon>Pseudomonadota</taxon>
        <taxon>Gammaproteobacteria</taxon>
        <taxon>Enterobacterales</taxon>
        <taxon>Erwiniaceae</taxon>
        <taxon>Pantoea</taxon>
    </lineage>
</organism>
<dbReference type="SUPFAM" id="SSF46785">
    <property type="entry name" value="Winged helix' DNA-binding domain"/>
    <property type="match status" value="1"/>
</dbReference>
<dbReference type="Pfam" id="PF00126">
    <property type="entry name" value="HTH_1"/>
    <property type="match status" value="1"/>
</dbReference>
<dbReference type="PRINTS" id="PR00039">
    <property type="entry name" value="HTHLYSR"/>
</dbReference>
<keyword evidence="3" id="KW-0238">DNA-binding</keyword>
<dbReference type="GO" id="GO:0032993">
    <property type="term" value="C:protein-DNA complex"/>
    <property type="evidence" value="ECO:0007669"/>
    <property type="project" value="TreeGrafter"/>
</dbReference>
<dbReference type="InterPro" id="IPR036390">
    <property type="entry name" value="WH_DNA-bd_sf"/>
</dbReference>
<dbReference type="InterPro" id="IPR000847">
    <property type="entry name" value="LysR_HTH_N"/>
</dbReference>
<comment type="similarity">
    <text evidence="1">Belongs to the LysR transcriptional regulatory family.</text>
</comment>
<dbReference type="AlphaFoldDB" id="A0A6B9GFQ5"/>
<evidence type="ECO:0000256" key="2">
    <source>
        <dbReference type="ARBA" id="ARBA00023015"/>
    </source>
</evidence>
<dbReference type="GO" id="GO:0003677">
    <property type="term" value="F:DNA binding"/>
    <property type="evidence" value="ECO:0007669"/>
    <property type="project" value="UniProtKB-KW"/>
</dbReference>
<evidence type="ECO:0000256" key="3">
    <source>
        <dbReference type="ARBA" id="ARBA00023125"/>
    </source>
</evidence>
<geneLocation type="plasmid" evidence="7">
    <name>pne1b</name>
</geneLocation>
<gene>
    <name evidence="6" type="ORF">CUN67_26815</name>
</gene>